<keyword evidence="3" id="KW-1185">Reference proteome</keyword>
<comment type="caution">
    <text evidence="2">The sequence shown here is derived from an EMBL/GenBank/DDBJ whole genome shotgun (WGS) entry which is preliminary data.</text>
</comment>
<proteinExistence type="predicted"/>
<gene>
    <name evidence="2" type="ORF">PSCICP_33690</name>
</gene>
<accession>A0ABQ1DQX2</accession>
<feature type="signal peptide" evidence="1">
    <location>
        <begin position="1"/>
        <end position="31"/>
    </location>
</feature>
<feature type="chain" id="PRO_5046735198" description="Glutamine synthetase adenylyltransferase" evidence="1">
    <location>
        <begin position="32"/>
        <end position="139"/>
    </location>
</feature>
<sequence length="139" mass="14928">MPTRSTKGVCVKHISKGLFTLLLLISTQIMAAGPRPSVDMATCTRSATLLACSDAQGNGYSVATAGSTTYLRGYEVIGKKRWAQTNSRFDQLTFFTGLASNGDAWIGTIQRIGWTTITRVSSSDGTRSKITCSRLNGCH</sequence>
<dbReference type="EMBL" id="BLWA01000009">
    <property type="protein sequence ID" value="GFM93397.1"/>
    <property type="molecule type" value="Genomic_DNA"/>
</dbReference>
<evidence type="ECO:0000313" key="2">
    <source>
        <dbReference type="EMBL" id="GFM93397.1"/>
    </source>
</evidence>
<name>A0ABQ1DQX2_PSECI</name>
<keyword evidence="1" id="KW-0732">Signal</keyword>
<dbReference type="Proteomes" id="UP000614982">
    <property type="component" value="Unassembled WGS sequence"/>
</dbReference>
<organism evidence="2 3">
    <name type="scientific">Pseudomonas cichorii</name>
    <dbReference type="NCBI Taxonomy" id="36746"/>
    <lineage>
        <taxon>Bacteria</taxon>
        <taxon>Pseudomonadati</taxon>
        <taxon>Pseudomonadota</taxon>
        <taxon>Gammaproteobacteria</taxon>
        <taxon>Pseudomonadales</taxon>
        <taxon>Pseudomonadaceae</taxon>
        <taxon>Pseudomonas</taxon>
    </lineage>
</organism>
<protein>
    <recommendedName>
        <fullName evidence="4">Glutamine synthetase adenylyltransferase</fullName>
    </recommendedName>
</protein>
<evidence type="ECO:0000313" key="3">
    <source>
        <dbReference type="Proteomes" id="UP000614982"/>
    </source>
</evidence>
<evidence type="ECO:0000256" key="1">
    <source>
        <dbReference type="SAM" id="SignalP"/>
    </source>
</evidence>
<reference evidence="2 3" key="1">
    <citation type="submission" date="2020-05" db="EMBL/GenBank/DDBJ databases">
        <title>Genetic diversity of Pseudomonas cichorii.</title>
        <authorList>
            <person name="Tani S."/>
            <person name="Yagi H."/>
            <person name="Hashimoto S."/>
            <person name="Iiyama K."/>
            <person name="Furuya N."/>
        </authorList>
    </citation>
    <scope>NUCLEOTIDE SEQUENCE [LARGE SCALE GENOMIC DNA]</scope>
    <source>
        <strain evidence="2 3">LMG 2162</strain>
    </source>
</reference>
<evidence type="ECO:0008006" key="4">
    <source>
        <dbReference type="Google" id="ProtNLM"/>
    </source>
</evidence>